<proteinExistence type="predicted"/>
<dbReference type="PANTHER" id="PTHR28272:SF1">
    <property type="entry name" value="RIBONUCLEASES P_MRP PROTEIN SUBUNIT POP3"/>
    <property type="match status" value="1"/>
</dbReference>
<dbReference type="GO" id="GO:0000172">
    <property type="term" value="C:ribonuclease MRP complex"/>
    <property type="evidence" value="ECO:0007669"/>
    <property type="project" value="TreeGrafter"/>
</dbReference>
<accession>A0A5Q4BW86</accession>
<dbReference type="Proteomes" id="UP000326340">
    <property type="component" value="Unassembled WGS sequence"/>
</dbReference>
<dbReference type="GO" id="GO:0034965">
    <property type="term" value="P:intronic box C/D snoRNA processing"/>
    <property type="evidence" value="ECO:0007669"/>
    <property type="project" value="TreeGrafter"/>
</dbReference>
<dbReference type="GO" id="GO:0008033">
    <property type="term" value="P:tRNA processing"/>
    <property type="evidence" value="ECO:0007669"/>
    <property type="project" value="InterPro"/>
</dbReference>
<comment type="caution">
    <text evidence="2">The sequence shown here is derived from an EMBL/GenBank/DDBJ whole genome shotgun (WGS) entry which is preliminary data.</text>
</comment>
<dbReference type="GO" id="GO:0004526">
    <property type="term" value="F:ribonuclease P activity"/>
    <property type="evidence" value="ECO:0007669"/>
    <property type="project" value="TreeGrafter"/>
</dbReference>
<organism evidence="2 3">
    <name type="scientific">Colletotrichum shisoi</name>
    <dbReference type="NCBI Taxonomy" id="2078593"/>
    <lineage>
        <taxon>Eukaryota</taxon>
        <taxon>Fungi</taxon>
        <taxon>Dikarya</taxon>
        <taxon>Ascomycota</taxon>
        <taxon>Pezizomycotina</taxon>
        <taxon>Sordariomycetes</taxon>
        <taxon>Hypocreomycetidae</taxon>
        <taxon>Glomerellales</taxon>
        <taxon>Glomerellaceae</taxon>
        <taxon>Colletotrichum</taxon>
        <taxon>Colletotrichum destructivum species complex</taxon>
    </lineage>
</organism>
<dbReference type="GO" id="GO:0005829">
    <property type="term" value="C:cytosol"/>
    <property type="evidence" value="ECO:0007669"/>
    <property type="project" value="TreeGrafter"/>
</dbReference>
<dbReference type="AlphaFoldDB" id="A0A5Q4BW86"/>
<dbReference type="GO" id="GO:0000171">
    <property type="term" value="F:ribonuclease MRP activity"/>
    <property type="evidence" value="ECO:0007669"/>
    <property type="project" value="TreeGrafter"/>
</dbReference>
<dbReference type="EMBL" id="PUHP01000288">
    <property type="protein sequence ID" value="TQN71278.1"/>
    <property type="molecule type" value="Genomic_DNA"/>
</dbReference>
<dbReference type="Pfam" id="PF08228">
    <property type="entry name" value="RNase_P_pop3"/>
    <property type="match status" value="1"/>
</dbReference>
<name>A0A5Q4BW86_9PEZI</name>
<dbReference type="OrthoDB" id="20109at2759"/>
<dbReference type="GO" id="GO:0006364">
    <property type="term" value="P:rRNA processing"/>
    <property type="evidence" value="ECO:0007669"/>
    <property type="project" value="InterPro"/>
</dbReference>
<keyword evidence="3" id="KW-1185">Reference proteome</keyword>
<dbReference type="PANTHER" id="PTHR28272">
    <property type="entry name" value="RIBONUCLEASES P/MRP PROTEIN SUBUNIT POP3"/>
    <property type="match status" value="1"/>
</dbReference>
<gene>
    <name evidence="2" type="ORF">CSHISOI_04225</name>
</gene>
<evidence type="ECO:0000313" key="3">
    <source>
        <dbReference type="Proteomes" id="UP000326340"/>
    </source>
</evidence>
<feature type="region of interest" description="Disordered" evidence="1">
    <location>
        <begin position="49"/>
        <end position="80"/>
    </location>
</feature>
<dbReference type="GO" id="GO:0005655">
    <property type="term" value="C:nucleolar ribonuclease P complex"/>
    <property type="evidence" value="ECO:0007669"/>
    <property type="project" value="TreeGrafter"/>
</dbReference>
<sequence length="244" mass="26397">MATQLRKKLVYSVDSPFSATHWPDVTPEDQDAILELLISLLSPLGQYRQRHVKPSEGKRTAKRKRTVPGAALTEPVKSERPPAPELASFIDVGLVAITRNLEKLAAGQQVFEDASKHDNATANSASPYSVIFVARSGQPSAFNCQLPQMVAVASKSSPSEPPTRLVGYSRPCAEKLSACLGIPRASAVGIRVGAPMSKALVNYVQQQVSPVRVAWLDEAEKAVYRPTQLKIDEKMVPAKKSGKA</sequence>
<protein>
    <submittedName>
        <fullName evidence="2">Uncharacterized protein</fullName>
    </submittedName>
</protein>
<evidence type="ECO:0000313" key="2">
    <source>
        <dbReference type="EMBL" id="TQN71278.1"/>
    </source>
</evidence>
<dbReference type="InterPro" id="IPR013241">
    <property type="entry name" value="RNase_P_Pop3"/>
</dbReference>
<evidence type="ECO:0000256" key="1">
    <source>
        <dbReference type="SAM" id="MobiDB-lite"/>
    </source>
</evidence>
<reference evidence="2 3" key="1">
    <citation type="journal article" date="2019" name="Sci. Rep.">
        <title>Colletotrichum shisoi sp. nov., an anthracnose pathogen of Perilla frutescens in Japan: molecular phylogenetic, morphological and genomic evidence.</title>
        <authorList>
            <person name="Gan P."/>
            <person name="Tsushima A."/>
            <person name="Hiroyama R."/>
            <person name="Narusaka M."/>
            <person name="Takano Y."/>
            <person name="Narusaka Y."/>
            <person name="Kawaradani M."/>
            <person name="Damm U."/>
            <person name="Shirasu K."/>
        </authorList>
    </citation>
    <scope>NUCLEOTIDE SEQUENCE [LARGE SCALE GENOMIC DNA]</scope>
    <source>
        <strain evidence="2 3">PG-2018a</strain>
    </source>
</reference>